<dbReference type="InterPro" id="IPR039494">
    <property type="entry name" value="F8A"/>
</dbReference>
<comment type="caution">
    <text evidence="1">The sequence shown here is derived from an EMBL/GenBank/DDBJ whole genome shotgun (WGS) entry which is preliminary data.</text>
</comment>
<dbReference type="PANTHER" id="PTHR16797:SF4">
    <property type="entry name" value="40-KDA HUNTINGTIN-ASSOCIATED PROTEIN"/>
    <property type="match status" value="1"/>
</dbReference>
<keyword evidence="3" id="KW-1185">Reference proteome</keyword>
<dbReference type="Proteomes" id="UP001431209">
    <property type="component" value="Unassembled WGS sequence"/>
</dbReference>
<organism evidence="1 3">
    <name type="scientific">Acrasis kona</name>
    <dbReference type="NCBI Taxonomy" id="1008807"/>
    <lineage>
        <taxon>Eukaryota</taxon>
        <taxon>Discoba</taxon>
        <taxon>Heterolobosea</taxon>
        <taxon>Tetramitia</taxon>
        <taxon>Eutetramitia</taxon>
        <taxon>Acrasidae</taxon>
        <taxon>Acrasis</taxon>
    </lineage>
</organism>
<name>A0AAW2YNK7_9EUKA</name>
<evidence type="ECO:0000313" key="1">
    <source>
        <dbReference type="EMBL" id="KAL0478805.1"/>
    </source>
</evidence>
<dbReference type="AlphaFoldDB" id="A0AAW2YNK7"/>
<protein>
    <submittedName>
        <fullName evidence="1">Uncharacterized protein</fullName>
    </submittedName>
</protein>
<sequence>MEEYHKISERLKKRMFRKIPFNTISDQFSSLAIDLQRTGQKHYTALSMLSAASCEISNKTPLKSAYFFVHAGRIFAQSALQDEHETQYFDAEEFVCEALDAFVQAANVYEQQNEFSMCSTLYYELGSTLEILKRYEVAGDYFMKSFHFASSHPTKPIPNSTEPSLRLSLGSQNQSTATRYSNQLMSTQVNSLKQAIHCYILTKDFELVTKTTDTLIQTIQQQLDQIQTQSNTFVSTQLNFHNATESLLQQHFVYTCIVHLIVLLIQKRNQEAKEALDTLVSWTHSNVDMDDDVDNYVNAARKKNENCFLIVQSRRKQGPQFAAFARDVLPLYQDLYEACIDNQVKFITLLIEEQLQHYAQQEQSSLLDMLRHVYENPLFMEAISTNQM</sequence>
<dbReference type="PANTHER" id="PTHR16797">
    <property type="entry name" value="FACTOR VIII-ASSOCIATED GENE 1"/>
    <property type="match status" value="1"/>
</dbReference>
<dbReference type="SUPFAM" id="SSF48452">
    <property type="entry name" value="TPR-like"/>
    <property type="match status" value="1"/>
</dbReference>
<proteinExistence type="predicted"/>
<accession>A0AAW2YNK7</accession>
<evidence type="ECO:0000313" key="2">
    <source>
        <dbReference type="EMBL" id="KAL0491138.1"/>
    </source>
</evidence>
<dbReference type="InterPro" id="IPR011990">
    <property type="entry name" value="TPR-like_helical_dom_sf"/>
</dbReference>
<dbReference type="GO" id="GO:0005769">
    <property type="term" value="C:early endosome"/>
    <property type="evidence" value="ECO:0007669"/>
    <property type="project" value="TreeGrafter"/>
</dbReference>
<reference evidence="1 3" key="1">
    <citation type="submission" date="2024-03" db="EMBL/GenBank/DDBJ databases">
        <title>The Acrasis kona genome and developmental transcriptomes reveal deep origins of eukaryotic multicellular pathways.</title>
        <authorList>
            <person name="Sheikh S."/>
            <person name="Fu C.-J."/>
            <person name="Brown M.W."/>
            <person name="Baldauf S.L."/>
        </authorList>
    </citation>
    <scope>NUCLEOTIDE SEQUENCE [LARGE SCALE GENOMIC DNA]</scope>
    <source>
        <strain evidence="1 3">ATCC MYA-3509</strain>
    </source>
</reference>
<dbReference type="GO" id="GO:0099518">
    <property type="term" value="P:vesicle cytoskeletal trafficking"/>
    <property type="evidence" value="ECO:0007669"/>
    <property type="project" value="TreeGrafter"/>
</dbReference>
<gene>
    <name evidence="2" type="ORF">AKO1_002343</name>
    <name evidence="1" type="ORF">AKO1_008336</name>
</gene>
<evidence type="ECO:0000313" key="3">
    <source>
        <dbReference type="Proteomes" id="UP001431209"/>
    </source>
</evidence>
<dbReference type="EMBL" id="JAOPGA020000467">
    <property type="protein sequence ID" value="KAL0478805.1"/>
    <property type="molecule type" value="Genomic_DNA"/>
</dbReference>
<dbReference type="EMBL" id="JAOPGA020001762">
    <property type="protein sequence ID" value="KAL0491138.1"/>
    <property type="molecule type" value="Genomic_DNA"/>
</dbReference>